<comment type="caution">
    <text evidence="3">The sequence shown here is derived from an EMBL/GenBank/DDBJ whole genome shotgun (WGS) entry which is preliminary data.</text>
</comment>
<feature type="transmembrane region" description="Helical" evidence="2">
    <location>
        <begin position="112"/>
        <end position="130"/>
    </location>
</feature>
<dbReference type="RefSeq" id="WP_289475047.1">
    <property type="nucleotide sequence ID" value="NZ_JAUCMN010000012.1"/>
</dbReference>
<dbReference type="Proteomes" id="UP001236404">
    <property type="component" value="Unassembled WGS sequence"/>
</dbReference>
<accession>A0ABT7TVF2</accession>
<feature type="transmembrane region" description="Helical" evidence="2">
    <location>
        <begin position="48"/>
        <end position="71"/>
    </location>
</feature>
<evidence type="ECO:0008006" key="5">
    <source>
        <dbReference type="Google" id="ProtNLM"/>
    </source>
</evidence>
<evidence type="ECO:0000256" key="2">
    <source>
        <dbReference type="SAM" id="Phobius"/>
    </source>
</evidence>
<keyword evidence="2" id="KW-0472">Membrane</keyword>
<keyword evidence="2" id="KW-0812">Transmembrane</keyword>
<feature type="transmembrane region" description="Helical" evidence="2">
    <location>
        <begin position="83"/>
        <end position="106"/>
    </location>
</feature>
<proteinExistence type="predicted"/>
<dbReference type="EMBL" id="JAUCMN010000012">
    <property type="protein sequence ID" value="MDM7892922.1"/>
    <property type="molecule type" value="Genomic_DNA"/>
</dbReference>
<gene>
    <name evidence="3" type="ORF">QUG93_14610</name>
</gene>
<keyword evidence="2" id="KW-1133">Transmembrane helix</keyword>
<evidence type="ECO:0000256" key="1">
    <source>
        <dbReference type="SAM" id="MobiDB-lite"/>
    </source>
</evidence>
<keyword evidence="4" id="KW-1185">Reference proteome</keyword>
<evidence type="ECO:0000313" key="4">
    <source>
        <dbReference type="Proteomes" id="UP001236404"/>
    </source>
</evidence>
<name>A0ABT7TVF2_9MICO</name>
<organism evidence="3 4">
    <name type="scientific">Curtobacterium caseinilyticum</name>
    <dbReference type="NCBI Taxonomy" id="3055137"/>
    <lineage>
        <taxon>Bacteria</taxon>
        <taxon>Bacillati</taxon>
        <taxon>Actinomycetota</taxon>
        <taxon>Actinomycetes</taxon>
        <taxon>Micrococcales</taxon>
        <taxon>Microbacteriaceae</taxon>
        <taxon>Curtobacterium</taxon>
    </lineage>
</organism>
<feature type="region of interest" description="Disordered" evidence="1">
    <location>
        <begin position="140"/>
        <end position="165"/>
    </location>
</feature>
<feature type="transmembrane region" description="Helical" evidence="2">
    <location>
        <begin position="14"/>
        <end position="36"/>
    </location>
</feature>
<feature type="compositionally biased region" description="Basic and acidic residues" evidence="1">
    <location>
        <begin position="154"/>
        <end position="165"/>
    </location>
</feature>
<reference evidence="3 4" key="1">
    <citation type="submission" date="2023-06" db="EMBL/GenBank/DDBJ databases">
        <authorList>
            <person name="Feng G."/>
            <person name="Li J."/>
            <person name="Zhu H."/>
        </authorList>
    </citation>
    <scope>NUCLEOTIDE SEQUENCE [LARGE SCALE GENOMIC DNA]</scope>
    <source>
        <strain evidence="3 4">RHCKG28</strain>
    </source>
</reference>
<sequence>MDEQTAQRTGQRPIVVTVAVAIWWVVLAVRILSVVVRVVQQDAEDPGMLPAALVGGVLGVALSVFLAWVALRMGRGSDTARIWLAVLAALAVVSGVVSVATGTLTWGVLDPAALGVAAVLSYLPSARAWFPRFERRPRQAEPRTIGWDPQTGERITEQHGVDGRG</sequence>
<evidence type="ECO:0000313" key="3">
    <source>
        <dbReference type="EMBL" id="MDM7892922.1"/>
    </source>
</evidence>
<protein>
    <recommendedName>
        <fullName evidence="5">Integral membrane protein</fullName>
    </recommendedName>
</protein>